<keyword evidence="8" id="KW-0804">Transcription</keyword>
<keyword evidence="9" id="KW-0539">Nucleus</keyword>
<dbReference type="GO" id="GO:0006325">
    <property type="term" value="P:chromatin organization"/>
    <property type="evidence" value="ECO:0007669"/>
    <property type="project" value="UniProtKB-KW"/>
</dbReference>
<dbReference type="GO" id="GO:0070461">
    <property type="term" value="C:SAGA-type complex"/>
    <property type="evidence" value="ECO:0007669"/>
    <property type="project" value="UniProtKB-ARBA"/>
</dbReference>
<name>A0A2A9NA72_9AGAR</name>
<accession>A0A2A9NA72</accession>
<evidence type="ECO:0000256" key="2">
    <source>
        <dbReference type="ARBA" id="ARBA00022723"/>
    </source>
</evidence>
<dbReference type="STRING" id="703135.A0A2A9NA72"/>
<evidence type="ECO:0000256" key="9">
    <source>
        <dbReference type="ARBA" id="ARBA00023242"/>
    </source>
</evidence>
<evidence type="ECO:0000256" key="1">
    <source>
        <dbReference type="ARBA" id="ARBA00004123"/>
    </source>
</evidence>
<evidence type="ECO:0000256" key="4">
    <source>
        <dbReference type="ARBA" id="ARBA00022833"/>
    </source>
</evidence>
<dbReference type="Pfam" id="PF08209">
    <property type="entry name" value="Sgf11"/>
    <property type="match status" value="1"/>
</dbReference>
<feature type="compositionally biased region" description="Polar residues" evidence="11">
    <location>
        <begin position="222"/>
        <end position="238"/>
    </location>
</feature>
<dbReference type="Gene3D" id="3.30.160.60">
    <property type="entry name" value="Classic Zinc Finger"/>
    <property type="match status" value="1"/>
</dbReference>
<evidence type="ECO:0000256" key="11">
    <source>
        <dbReference type="SAM" id="MobiDB-lite"/>
    </source>
</evidence>
<feature type="compositionally biased region" description="Polar residues" evidence="11">
    <location>
        <begin position="76"/>
        <end position="98"/>
    </location>
</feature>
<dbReference type="EMBL" id="KZ302143">
    <property type="protein sequence ID" value="PFH46988.1"/>
    <property type="molecule type" value="Genomic_DNA"/>
</dbReference>
<gene>
    <name evidence="12" type="ORF">AMATHDRAFT_68616</name>
</gene>
<reference evidence="12 13" key="1">
    <citation type="submission" date="2014-02" db="EMBL/GenBank/DDBJ databases">
        <title>Transposable element dynamics among asymbiotic and ectomycorrhizal Amanita fungi.</title>
        <authorList>
            <consortium name="DOE Joint Genome Institute"/>
            <person name="Hess J."/>
            <person name="Skrede I."/>
            <person name="Wolfe B."/>
            <person name="LaButti K."/>
            <person name="Ohm R.A."/>
            <person name="Grigoriev I.V."/>
            <person name="Pringle A."/>
        </authorList>
    </citation>
    <scope>NUCLEOTIDE SEQUENCE [LARGE SCALE GENOMIC DNA]</scope>
    <source>
        <strain evidence="12 13">SKay4041</strain>
    </source>
</reference>
<keyword evidence="4" id="KW-0862">Zinc</keyword>
<evidence type="ECO:0000313" key="13">
    <source>
        <dbReference type="Proteomes" id="UP000242287"/>
    </source>
</evidence>
<dbReference type="Proteomes" id="UP000242287">
    <property type="component" value="Unassembled WGS sequence"/>
</dbReference>
<evidence type="ECO:0000256" key="8">
    <source>
        <dbReference type="ARBA" id="ARBA00023163"/>
    </source>
</evidence>
<protein>
    <recommendedName>
        <fullName evidence="10">SAGA-associated factor 11</fullName>
    </recommendedName>
</protein>
<feature type="region of interest" description="Disordered" evidence="11">
    <location>
        <begin position="142"/>
        <end position="316"/>
    </location>
</feature>
<dbReference type="OrthoDB" id="21557at2759"/>
<sequence length="338" mass="35259">MPKSEREEAINALTARIFRAMIDDMLMDAALQSHQEISRSRAVCHVCHTRCQAVHTPGPSSAAAPSRAETPLSVDTKPTANGTGTSTPTSSAKADSSTHLECVNCNRQIAPSRYAPHLSTCMGLGTARRGAVRTNANVKVKNAEALRADSPVSETGTASDDRPNTKGKTKSKSKLNEFNLKRKRPGSPQISPNKKAKQGRPPGSGSPASRARADPDAEISGLPSTVHYSSSTGSQSKIPSKLRESSTTSLIERSATPVSSRSTSPDGVSAATPVSSSFSQSPNISARAIGNGKAIRGRATGIGPPKRPTPLPIHVPDYSLEIVDGGDETGSSTDTDSG</sequence>
<evidence type="ECO:0000256" key="10">
    <source>
        <dbReference type="RuleBase" id="RU261113"/>
    </source>
</evidence>
<keyword evidence="2" id="KW-0479">Metal-binding</keyword>
<evidence type="ECO:0000313" key="12">
    <source>
        <dbReference type="EMBL" id="PFH46988.1"/>
    </source>
</evidence>
<evidence type="ECO:0000256" key="3">
    <source>
        <dbReference type="ARBA" id="ARBA00022771"/>
    </source>
</evidence>
<comment type="similarity">
    <text evidence="10">Belongs to the SGF11 family.</text>
</comment>
<feature type="region of interest" description="Disordered" evidence="11">
    <location>
        <begin position="55"/>
        <end position="98"/>
    </location>
</feature>
<feature type="compositionally biased region" description="Polar residues" evidence="11">
    <location>
        <begin position="245"/>
        <end position="284"/>
    </location>
</feature>
<organism evidence="12 13">
    <name type="scientific">Amanita thiersii Skay4041</name>
    <dbReference type="NCBI Taxonomy" id="703135"/>
    <lineage>
        <taxon>Eukaryota</taxon>
        <taxon>Fungi</taxon>
        <taxon>Dikarya</taxon>
        <taxon>Basidiomycota</taxon>
        <taxon>Agaricomycotina</taxon>
        <taxon>Agaricomycetes</taxon>
        <taxon>Agaricomycetidae</taxon>
        <taxon>Agaricales</taxon>
        <taxon>Pluteineae</taxon>
        <taxon>Amanitaceae</taxon>
        <taxon>Amanita</taxon>
    </lineage>
</organism>
<keyword evidence="6" id="KW-0805">Transcription regulation</keyword>
<evidence type="ECO:0000256" key="7">
    <source>
        <dbReference type="ARBA" id="ARBA00023159"/>
    </source>
</evidence>
<evidence type="ECO:0000256" key="5">
    <source>
        <dbReference type="ARBA" id="ARBA00022853"/>
    </source>
</evidence>
<evidence type="ECO:0000256" key="6">
    <source>
        <dbReference type="ARBA" id="ARBA00023015"/>
    </source>
</evidence>
<feature type="compositionally biased region" description="Low complexity" evidence="11">
    <location>
        <begin position="57"/>
        <end position="66"/>
    </location>
</feature>
<dbReference type="InterPro" id="IPR013246">
    <property type="entry name" value="SAGA_su_Sgf11"/>
</dbReference>
<dbReference type="GO" id="GO:0005634">
    <property type="term" value="C:nucleus"/>
    <property type="evidence" value="ECO:0007669"/>
    <property type="project" value="UniProtKB-SubCell"/>
</dbReference>
<comment type="subcellular location">
    <subcellularLocation>
        <location evidence="1 10">Nucleus</location>
    </subcellularLocation>
</comment>
<dbReference type="GO" id="GO:0008270">
    <property type="term" value="F:zinc ion binding"/>
    <property type="evidence" value="ECO:0007669"/>
    <property type="project" value="UniProtKB-KW"/>
</dbReference>
<keyword evidence="3" id="KW-0863">Zinc-finger</keyword>
<proteinExistence type="inferred from homology"/>
<keyword evidence="5" id="KW-0156">Chromatin regulator</keyword>
<dbReference type="AlphaFoldDB" id="A0A2A9NA72"/>
<keyword evidence="13" id="KW-1185">Reference proteome</keyword>
<keyword evidence="7 10" id="KW-0010">Activator</keyword>